<evidence type="ECO:0000256" key="5">
    <source>
        <dbReference type="SAM" id="Phobius"/>
    </source>
</evidence>
<dbReference type="GO" id="GO:0020037">
    <property type="term" value="F:heme binding"/>
    <property type="evidence" value="ECO:0007669"/>
    <property type="project" value="InterPro"/>
</dbReference>
<evidence type="ECO:0000256" key="4">
    <source>
        <dbReference type="ARBA" id="ARBA00023136"/>
    </source>
</evidence>
<keyword evidence="4 5" id="KW-0472">Membrane</keyword>
<name>A0A212J9Q8_9DELT</name>
<keyword evidence="5" id="KW-1133">Transmembrane helix</keyword>
<dbReference type="GO" id="GO:0005886">
    <property type="term" value="C:plasma membrane"/>
    <property type="evidence" value="ECO:0007669"/>
    <property type="project" value="InterPro"/>
</dbReference>
<proteinExistence type="predicted"/>
<dbReference type="AlphaFoldDB" id="A0A212J9Q8"/>
<keyword evidence="2" id="KW-0479">Metal-binding</keyword>
<evidence type="ECO:0000256" key="3">
    <source>
        <dbReference type="ARBA" id="ARBA00022748"/>
    </source>
</evidence>
<keyword evidence="2" id="KW-0408">Iron</keyword>
<keyword evidence="3" id="KW-0201">Cytochrome c-type biogenesis</keyword>
<evidence type="ECO:0000313" key="6">
    <source>
        <dbReference type="EMBL" id="SBV96194.1"/>
    </source>
</evidence>
<dbReference type="InterPro" id="IPR036127">
    <property type="entry name" value="CcmE-like_sf"/>
</dbReference>
<reference evidence="6" key="1">
    <citation type="submission" date="2016-04" db="EMBL/GenBank/DDBJ databases">
        <authorList>
            <person name="Evans L.H."/>
            <person name="Alamgir A."/>
            <person name="Owens N."/>
            <person name="Weber N.D."/>
            <person name="Virtaneva K."/>
            <person name="Barbian K."/>
            <person name="Babar A."/>
            <person name="Rosenke K."/>
        </authorList>
    </citation>
    <scope>NUCLEOTIDE SEQUENCE</scope>
    <source>
        <strain evidence="6">86</strain>
    </source>
</reference>
<dbReference type="SUPFAM" id="SSF82093">
    <property type="entry name" value="Heme chaperone CcmE"/>
    <property type="match status" value="1"/>
</dbReference>
<dbReference type="EMBL" id="FLUQ01000001">
    <property type="protein sequence ID" value="SBV96194.1"/>
    <property type="molecule type" value="Genomic_DNA"/>
</dbReference>
<dbReference type="GO" id="GO:0017004">
    <property type="term" value="P:cytochrome complex assembly"/>
    <property type="evidence" value="ECO:0007669"/>
    <property type="project" value="UniProtKB-KW"/>
</dbReference>
<feature type="transmembrane region" description="Helical" evidence="5">
    <location>
        <begin position="7"/>
        <end position="27"/>
    </location>
</feature>
<evidence type="ECO:0000256" key="2">
    <source>
        <dbReference type="ARBA" id="ARBA00022617"/>
    </source>
</evidence>
<gene>
    <name evidence="6" type="ORF">KL86DPRO_11003</name>
</gene>
<dbReference type="Pfam" id="PF03100">
    <property type="entry name" value="CcmE"/>
    <property type="match status" value="1"/>
</dbReference>
<dbReference type="InterPro" id="IPR004329">
    <property type="entry name" value="CcmE"/>
</dbReference>
<protein>
    <submittedName>
        <fullName evidence="6">Putative cytochrome c-type biogenesis protein CcmE</fullName>
    </submittedName>
</protein>
<organism evidence="6">
    <name type="scientific">uncultured delta proteobacterium</name>
    <dbReference type="NCBI Taxonomy" id="34034"/>
    <lineage>
        <taxon>Bacteria</taxon>
        <taxon>Deltaproteobacteria</taxon>
        <taxon>environmental samples</taxon>
    </lineage>
</organism>
<accession>A0A212J9Q8</accession>
<comment type="subcellular location">
    <subcellularLocation>
        <location evidence="1">Membrane</location>
    </subcellularLocation>
</comment>
<sequence length="135" mass="14635">MRKNTRIYIAALALFAAGLGFLIYTGLSEGSTYHLDVAEALSMPEKDLRNVRIFGILSPDKLDRAADSLGARFLLQDQHTPGTVMAVVYKGAVPDNFKPGTELYAEGSYVASAGVFQAGGLTTTCPSKYKKENRR</sequence>
<dbReference type="Gene3D" id="2.40.50.140">
    <property type="entry name" value="Nucleic acid-binding proteins"/>
    <property type="match status" value="1"/>
</dbReference>
<keyword evidence="2" id="KW-0349">Heme</keyword>
<dbReference type="InterPro" id="IPR012340">
    <property type="entry name" value="NA-bd_OB-fold"/>
</dbReference>
<keyword evidence="5" id="KW-0812">Transmembrane</keyword>
<evidence type="ECO:0000256" key="1">
    <source>
        <dbReference type="ARBA" id="ARBA00004370"/>
    </source>
</evidence>
<dbReference type="GO" id="GO:0017003">
    <property type="term" value="P:protein-heme linkage"/>
    <property type="evidence" value="ECO:0007669"/>
    <property type="project" value="InterPro"/>
</dbReference>